<dbReference type="NCBIfam" id="TIGR04023">
    <property type="entry name" value="PPOX_MSMEG_5819"/>
    <property type="match status" value="1"/>
</dbReference>
<dbReference type="EMBL" id="CP046172">
    <property type="protein sequence ID" value="QIS14726.1"/>
    <property type="molecule type" value="Genomic_DNA"/>
</dbReference>
<dbReference type="GO" id="GO:0070967">
    <property type="term" value="F:coenzyme F420 binding"/>
    <property type="evidence" value="ECO:0007669"/>
    <property type="project" value="TreeGrafter"/>
</dbReference>
<dbReference type="InterPro" id="IPR024031">
    <property type="entry name" value="MSMEG_5819/OxyR"/>
</dbReference>
<reference evidence="3 4" key="1">
    <citation type="journal article" date="2019" name="ACS Chem. Biol.">
        <title>Identification and Mobilization of a Cryptic Antibiotic Biosynthesis Gene Locus from a Human-Pathogenic Nocardia Isolate.</title>
        <authorList>
            <person name="Herisse M."/>
            <person name="Ishida K."/>
            <person name="Porter J.L."/>
            <person name="Howden B."/>
            <person name="Hertweck C."/>
            <person name="Stinear T.P."/>
            <person name="Pidot S.J."/>
        </authorList>
    </citation>
    <scope>NUCLEOTIDE SEQUENCE [LARGE SCALE GENOMIC DNA]</scope>
    <source>
        <strain evidence="3 4">AUSMDU00012717</strain>
    </source>
</reference>
<proteinExistence type="predicted"/>
<keyword evidence="1 3" id="KW-0560">Oxidoreductase</keyword>
<evidence type="ECO:0000256" key="1">
    <source>
        <dbReference type="ARBA" id="ARBA00023002"/>
    </source>
</evidence>
<dbReference type="RefSeq" id="WP_167477086.1">
    <property type="nucleotide sequence ID" value="NZ_CP046172.1"/>
</dbReference>
<dbReference type="Pfam" id="PF01243">
    <property type="entry name" value="PNPOx_N"/>
    <property type="match status" value="1"/>
</dbReference>
<dbReference type="Proteomes" id="UP000503540">
    <property type="component" value="Chromosome"/>
</dbReference>
<dbReference type="AlphaFoldDB" id="A0A6G9YNX4"/>
<keyword evidence="4" id="KW-1185">Reference proteome</keyword>
<sequence length="140" mass="15187">MTFTDAERAYLAGQSLGRLATVTAKGAPQARPVAFQLNTDGTIDIGGPDMTNSQKYRNLQKNPQVSLVVDDMTPNEPGEVKPGWGRGVEVRGVAELLTVEVPPIAPEFFSKEIIRIHPRRISSWHIDPADPQGGVRSVGQ</sequence>
<dbReference type="PANTHER" id="PTHR35176:SF6">
    <property type="entry name" value="HEME OXYGENASE HI_0854-RELATED"/>
    <property type="match status" value="1"/>
</dbReference>
<evidence type="ECO:0000313" key="3">
    <source>
        <dbReference type="EMBL" id="QIS14726.1"/>
    </source>
</evidence>
<dbReference type="PANTHER" id="PTHR35176">
    <property type="entry name" value="HEME OXYGENASE HI_0854-RELATED"/>
    <property type="match status" value="1"/>
</dbReference>
<dbReference type="EC" id="1.-.-.-" evidence="3"/>
<feature type="domain" description="Pyridoxamine 5'-phosphate oxidase N-terminal" evidence="2">
    <location>
        <begin position="3"/>
        <end position="124"/>
    </location>
</feature>
<protein>
    <submittedName>
        <fullName evidence="3">PPOX class F420-dependent oxidoreductase</fullName>
        <ecNumber evidence="3">1.-.-.-</ecNumber>
    </submittedName>
</protein>
<organism evidence="3 4">
    <name type="scientific">Nocardia arthritidis</name>
    <dbReference type="NCBI Taxonomy" id="228602"/>
    <lineage>
        <taxon>Bacteria</taxon>
        <taxon>Bacillati</taxon>
        <taxon>Actinomycetota</taxon>
        <taxon>Actinomycetes</taxon>
        <taxon>Mycobacteriales</taxon>
        <taxon>Nocardiaceae</taxon>
        <taxon>Nocardia</taxon>
    </lineage>
</organism>
<accession>A0A6G9YNX4</accession>
<dbReference type="InterPro" id="IPR011576">
    <property type="entry name" value="Pyridox_Oxase_N"/>
</dbReference>
<dbReference type="InterPro" id="IPR012349">
    <property type="entry name" value="Split_barrel_FMN-bd"/>
</dbReference>
<dbReference type="SUPFAM" id="SSF50475">
    <property type="entry name" value="FMN-binding split barrel"/>
    <property type="match status" value="1"/>
</dbReference>
<dbReference type="Gene3D" id="2.30.110.10">
    <property type="entry name" value="Electron Transport, Fmn-binding Protein, Chain A"/>
    <property type="match status" value="1"/>
</dbReference>
<dbReference type="GO" id="GO:0016627">
    <property type="term" value="F:oxidoreductase activity, acting on the CH-CH group of donors"/>
    <property type="evidence" value="ECO:0007669"/>
    <property type="project" value="TreeGrafter"/>
</dbReference>
<name>A0A6G9YNX4_9NOCA</name>
<gene>
    <name evidence="3" type="ORF">F5544_34465</name>
</gene>
<evidence type="ECO:0000259" key="2">
    <source>
        <dbReference type="Pfam" id="PF01243"/>
    </source>
</evidence>
<dbReference type="KEGG" id="nah:F5544_34465"/>
<dbReference type="GO" id="GO:0005829">
    <property type="term" value="C:cytosol"/>
    <property type="evidence" value="ECO:0007669"/>
    <property type="project" value="TreeGrafter"/>
</dbReference>
<evidence type="ECO:0000313" key="4">
    <source>
        <dbReference type="Proteomes" id="UP000503540"/>
    </source>
</evidence>
<dbReference type="InterPro" id="IPR052019">
    <property type="entry name" value="F420H2_bilvrd_red/Heme_oxyg"/>
</dbReference>